<keyword evidence="9 12" id="KW-0406">Ion transport</keyword>
<dbReference type="GO" id="GO:0045259">
    <property type="term" value="C:proton-transporting ATP synthase complex"/>
    <property type="evidence" value="ECO:0007669"/>
    <property type="project" value="UniProtKB-KW"/>
</dbReference>
<evidence type="ECO:0000256" key="6">
    <source>
        <dbReference type="ARBA" id="ARBA00022692"/>
    </source>
</evidence>
<evidence type="ECO:0000256" key="12">
    <source>
        <dbReference type="RuleBase" id="RU003661"/>
    </source>
</evidence>
<keyword evidence="10 12" id="KW-0496">Mitochondrion</keyword>
<evidence type="ECO:0000256" key="7">
    <source>
        <dbReference type="ARBA" id="ARBA00022781"/>
    </source>
</evidence>
<keyword evidence="4 12" id="KW-0813">Transport</keyword>
<dbReference type="AlphaFoldDB" id="A0A343YVJ4"/>
<reference evidence="14" key="1">
    <citation type="submission" date="2017-10" db="EMBL/GenBank/DDBJ databases">
        <title>Mitogenomes of tropical arthropods.</title>
        <authorList>
            <person name="Pires Paula D."/>
            <person name="Coiti Togawa R."/>
        </authorList>
    </citation>
    <scope>NUCLEOTIDE SEQUENCE</scope>
</reference>
<comment type="similarity">
    <text evidence="2 12">Belongs to the ATPase protein 8 family.</text>
</comment>
<evidence type="ECO:0000256" key="10">
    <source>
        <dbReference type="ARBA" id="ARBA00023128"/>
    </source>
</evidence>
<evidence type="ECO:0000256" key="5">
    <source>
        <dbReference type="ARBA" id="ARBA00022547"/>
    </source>
</evidence>
<evidence type="ECO:0000256" key="8">
    <source>
        <dbReference type="ARBA" id="ARBA00022989"/>
    </source>
</evidence>
<dbReference type="GO" id="GO:0015986">
    <property type="term" value="P:proton motive force-driven ATP synthesis"/>
    <property type="evidence" value="ECO:0007669"/>
    <property type="project" value="InterPro"/>
</dbReference>
<dbReference type="GO" id="GO:0031966">
    <property type="term" value="C:mitochondrial membrane"/>
    <property type="evidence" value="ECO:0007669"/>
    <property type="project" value="UniProtKB-SubCell"/>
</dbReference>
<protein>
    <recommendedName>
        <fullName evidence="12">ATP synthase complex subunit 8</fullName>
    </recommendedName>
</protein>
<evidence type="ECO:0000256" key="3">
    <source>
        <dbReference type="ARBA" id="ARBA00011291"/>
    </source>
</evidence>
<sequence>MPQMAPTWWLTLFLFFILSFLMFNMMMYFNMNFKKTETSNLITMKQKNWKW</sequence>
<dbReference type="InterPro" id="IPR001421">
    <property type="entry name" value="ATP8_metazoa"/>
</dbReference>
<geneLocation type="mitochondrion" evidence="14"/>
<evidence type="ECO:0000256" key="13">
    <source>
        <dbReference type="SAM" id="Phobius"/>
    </source>
</evidence>
<comment type="subcellular location">
    <subcellularLocation>
        <location evidence="1 12">Mitochondrion membrane</location>
        <topology evidence="1 12">Single-pass membrane protein</topology>
    </subcellularLocation>
</comment>
<dbReference type="Pfam" id="PF00895">
    <property type="entry name" value="ATP-synt_8"/>
    <property type="match status" value="1"/>
</dbReference>
<keyword evidence="11 13" id="KW-0472">Membrane</keyword>
<dbReference type="EMBL" id="MG253273">
    <property type="protein sequence ID" value="AWN56289.1"/>
    <property type="molecule type" value="Genomic_DNA"/>
</dbReference>
<organism evidence="14">
    <name type="scientific">Mahanarva spectabilis</name>
    <dbReference type="NCBI Taxonomy" id="1985197"/>
    <lineage>
        <taxon>Eukaryota</taxon>
        <taxon>Metazoa</taxon>
        <taxon>Ecdysozoa</taxon>
        <taxon>Arthropoda</taxon>
        <taxon>Hexapoda</taxon>
        <taxon>Insecta</taxon>
        <taxon>Pterygota</taxon>
        <taxon>Neoptera</taxon>
        <taxon>Paraneoptera</taxon>
        <taxon>Hemiptera</taxon>
        <taxon>Auchenorrhyncha</taxon>
        <taxon>Cercopoidea</taxon>
        <taxon>Cercopidae</taxon>
        <taxon>Ischnorhininae</taxon>
        <taxon>Mahanarva</taxon>
    </lineage>
</organism>
<evidence type="ECO:0000256" key="9">
    <source>
        <dbReference type="ARBA" id="ARBA00023065"/>
    </source>
</evidence>
<evidence type="ECO:0000313" key="14">
    <source>
        <dbReference type="EMBL" id="AWN56289.1"/>
    </source>
</evidence>
<keyword evidence="5 12" id="KW-0138">CF(0)</keyword>
<evidence type="ECO:0000256" key="11">
    <source>
        <dbReference type="ARBA" id="ARBA00023136"/>
    </source>
</evidence>
<feature type="transmembrane region" description="Helical" evidence="13">
    <location>
        <begin position="6"/>
        <end position="29"/>
    </location>
</feature>
<keyword evidence="6 12" id="KW-0812">Transmembrane</keyword>
<dbReference type="GO" id="GO:0015078">
    <property type="term" value="F:proton transmembrane transporter activity"/>
    <property type="evidence" value="ECO:0007669"/>
    <property type="project" value="InterPro"/>
</dbReference>
<keyword evidence="7 12" id="KW-0375">Hydrogen ion transport</keyword>
<keyword evidence="8 13" id="KW-1133">Transmembrane helix</keyword>
<evidence type="ECO:0000256" key="2">
    <source>
        <dbReference type="ARBA" id="ARBA00008892"/>
    </source>
</evidence>
<comment type="subunit">
    <text evidence="3">F-type ATPases have 2 components, CF(1) - the catalytic core - and CF(0) - the membrane proton channel.</text>
</comment>
<proteinExistence type="inferred from homology"/>
<evidence type="ECO:0000256" key="4">
    <source>
        <dbReference type="ARBA" id="ARBA00022448"/>
    </source>
</evidence>
<accession>A0A343YVJ4</accession>
<evidence type="ECO:0000256" key="1">
    <source>
        <dbReference type="ARBA" id="ARBA00004304"/>
    </source>
</evidence>
<name>A0A343YVJ4_9HEMI</name>